<accession>A0ACB8RPF6</accession>
<sequence length="489" mass="54029">MGSRGPTHTELMELEAERTYAFRIQEDPVNFNHPNGDAAVPPYVFPTLPKQTPTGASGAPQCQPRPPRFFDEPLARRMKRRFGGYLHVYTLCSLFAGRCIASRLPEGHLWLFWYTAPVFVVWIYRGRLSCTTQLYVTIGLAAGYFTSYGTVKLSPSLLLWRLLFVVQALVSAAFAAGSLTLPHSPRWLQHVGRTDDAARAWARLGFTAAEAEKEQEVVQREERQEAQAEALAEDAGGQPEDSEARAGEKRATWIALWDKDVRRRTVLGVFLMAMQQACGIDGVLYYAPVLFSQAGLSSTTSSFLASGVSGLLNIVCTVITQIFTDRWGRRTSMIRGGSVIAATMLLIGTLYATGASAAPAGRWTIIALIYIFLGAFSMSWAVVNRIYCSEIQPMRTRAAATSLGQCANWGVNWIIAFSTPLFLSKSSSGPYFLFGTCSLVTVVVCVLFQPESRGVSLEGLDAIFEVSPWRKFLARRARRAHEEAYVMRA</sequence>
<reference evidence="1" key="2">
    <citation type="journal article" date="2022" name="New Phytol.">
        <title>Evolutionary transition to the ectomycorrhizal habit in the genomes of a hyperdiverse lineage of mushroom-forming fungi.</title>
        <authorList>
            <person name="Looney B."/>
            <person name="Miyauchi S."/>
            <person name="Morin E."/>
            <person name="Drula E."/>
            <person name="Courty P.E."/>
            <person name="Kohler A."/>
            <person name="Kuo A."/>
            <person name="LaButti K."/>
            <person name="Pangilinan J."/>
            <person name="Lipzen A."/>
            <person name="Riley R."/>
            <person name="Andreopoulos W."/>
            <person name="He G."/>
            <person name="Johnson J."/>
            <person name="Nolan M."/>
            <person name="Tritt A."/>
            <person name="Barry K.W."/>
            <person name="Grigoriev I.V."/>
            <person name="Nagy L.G."/>
            <person name="Hibbett D."/>
            <person name="Henrissat B."/>
            <person name="Matheny P.B."/>
            <person name="Labbe J."/>
            <person name="Martin F.M."/>
        </authorList>
    </citation>
    <scope>NUCLEOTIDE SEQUENCE</scope>
    <source>
        <strain evidence="1">FP105234-sp</strain>
    </source>
</reference>
<dbReference type="Proteomes" id="UP000814033">
    <property type="component" value="Unassembled WGS sequence"/>
</dbReference>
<reference evidence="1" key="1">
    <citation type="submission" date="2021-02" db="EMBL/GenBank/DDBJ databases">
        <authorList>
            <consortium name="DOE Joint Genome Institute"/>
            <person name="Ahrendt S."/>
            <person name="Looney B.P."/>
            <person name="Miyauchi S."/>
            <person name="Morin E."/>
            <person name="Drula E."/>
            <person name="Courty P.E."/>
            <person name="Chicoki N."/>
            <person name="Fauchery L."/>
            <person name="Kohler A."/>
            <person name="Kuo A."/>
            <person name="Labutti K."/>
            <person name="Pangilinan J."/>
            <person name="Lipzen A."/>
            <person name="Riley R."/>
            <person name="Andreopoulos W."/>
            <person name="He G."/>
            <person name="Johnson J."/>
            <person name="Barry K.W."/>
            <person name="Grigoriev I.V."/>
            <person name="Nagy L."/>
            <person name="Hibbett D."/>
            <person name="Henrissat B."/>
            <person name="Matheny P.B."/>
            <person name="Labbe J."/>
            <person name="Martin F."/>
        </authorList>
    </citation>
    <scope>NUCLEOTIDE SEQUENCE</scope>
    <source>
        <strain evidence="1">FP105234-sp</strain>
    </source>
</reference>
<evidence type="ECO:0000313" key="1">
    <source>
        <dbReference type="EMBL" id="KAI0046149.1"/>
    </source>
</evidence>
<protein>
    <submittedName>
        <fullName evidence="1">General substrate transporter</fullName>
    </submittedName>
</protein>
<dbReference type="EMBL" id="MU275933">
    <property type="protein sequence ID" value="KAI0046149.1"/>
    <property type="molecule type" value="Genomic_DNA"/>
</dbReference>
<organism evidence="1 2">
    <name type="scientific">Auriscalpium vulgare</name>
    <dbReference type="NCBI Taxonomy" id="40419"/>
    <lineage>
        <taxon>Eukaryota</taxon>
        <taxon>Fungi</taxon>
        <taxon>Dikarya</taxon>
        <taxon>Basidiomycota</taxon>
        <taxon>Agaricomycotina</taxon>
        <taxon>Agaricomycetes</taxon>
        <taxon>Russulales</taxon>
        <taxon>Auriscalpiaceae</taxon>
        <taxon>Auriscalpium</taxon>
    </lineage>
</organism>
<evidence type="ECO:0000313" key="2">
    <source>
        <dbReference type="Proteomes" id="UP000814033"/>
    </source>
</evidence>
<gene>
    <name evidence="1" type="ORF">FA95DRAFT_1560407</name>
</gene>
<name>A0ACB8RPF6_9AGAM</name>
<keyword evidence="2" id="KW-1185">Reference proteome</keyword>
<comment type="caution">
    <text evidence="1">The sequence shown here is derived from an EMBL/GenBank/DDBJ whole genome shotgun (WGS) entry which is preliminary data.</text>
</comment>
<proteinExistence type="predicted"/>